<dbReference type="Proteomes" id="UP001420932">
    <property type="component" value="Unassembled WGS sequence"/>
</dbReference>
<feature type="compositionally biased region" description="Basic and acidic residues" evidence="2">
    <location>
        <begin position="210"/>
        <end position="221"/>
    </location>
</feature>
<evidence type="ECO:0000313" key="4">
    <source>
        <dbReference type="Proteomes" id="UP001420932"/>
    </source>
</evidence>
<feature type="compositionally biased region" description="Low complexity" evidence="2">
    <location>
        <begin position="313"/>
        <end position="323"/>
    </location>
</feature>
<proteinExistence type="predicted"/>
<dbReference type="GO" id="GO:0010329">
    <property type="term" value="F:auxin efflux transmembrane transporter activity"/>
    <property type="evidence" value="ECO:0007669"/>
    <property type="project" value="TreeGrafter"/>
</dbReference>
<dbReference type="InterPro" id="IPR051107">
    <property type="entry name" value="Auxin_Efflux_Carrier"/>
</dbReference>
<sequence length="755" mass="83498">MEKKRGQSTGSRAAGADASRAVRTRCLRRRGGHGRGGATVTTTMSSDASARLAATRRPRTRWGGCDDDDEQRRDPPGRVTTTTTSSVADGHGSGSVVCIRSVVVNGFLREGVVVNVFTDSGEQCCVVRVCVLVGDLDFHWGVVVLFGLFVNVFTDSGDIDQPGFLESRFRSGRSFRPPRKILNTSTTPSKLLQQCAGAATKKRGQGKGRCSREASHEDSADNSKTSRRKWIHEEDVALVNAMVEMVAKYPEARPLRLKSFPHYENCCIIFRNDRATGEDARAPEDAFEDINDVHDSSSTSEPLTAPTEEFDATPTSSRTRTTTADGSGNQAKKKRKVSNDVYIGDQMVALAQIVANEISKVTSVIRVEHDLPIGVEWVAGHGEEEDVGEEGFVGLQKLIVLAVLAVWSRLTSRSASLLDWSITLFSLSTLPNTLVMGIPLLKRGAKLLIAEQFPDNTAASIISFEVDSDIISLDGKEPLETEAQVGEDGKLHVTFRKSTSSRSDILSRPTSLTPRMSNLTNAEIYSLQSSRNPNPRGSSFNRSDFHWSWSWMFEGSSIVALIEEQTSCIMETELLVEFSTELEEILCLRSLHCKPLFEGSFIRALIKEQTSCILVTELLVEFSTELEEIFSLRSLHCKPLMAWNNKTNRENPHSDHVSKPTDHSDLRMTSLRDWIFLASGVDPHRTSRFNRDQSSGIQKQEGESYALCILEWMKLLWCGKKTRKAVADPGTVKGEVRCTCGWPCSEGFKENSCLK</sequence>
<evidence type="ECO:0000256" key="1">
    <source>
        <dbReference type="ARBA" id="ARBA00022448"/>
    </source>
</evidence>
<feature type="compositionally biased region" description="Low complexity" evidence="2">
    <location>
        <begin position="38"/>
        <end position="53"/>
    </location>
</feature>
<reference evidence="3 4" key="1">
    <citation type="submission" date="2024-01" db="EMBL/GenBank/DDBJ databases">
        <title>Genome assemblies of Stephania.</title>
        <authorList>
            <person name="Yang L."/>
        </authorList>
    </citation>
    <scope>NUCLEOTIDE SEQUENCE [LARGE SCALE GENOMIC DNA]</scope>
    <source>
        <strain evidence="3">YNDBR</strain>
        <tissue evidence="3">Leaf</tissue>
    </source>
</reference>
<dbReference type="GO" id="GO:0009926">
    <property type="term" value="P:auxin polar transport"/>
    <property type="evidence" value="ECO:0007669"/>
    <property type="project" value="TreeGrafter"/>
</dbReference>
<dbReference type="EMBL" id="JBBNAF010000013">
    <property type="protein sequence ID" value="KAK9087068.1"/>
    <property type="molecule type" value="Genomic_DNA"/>
</dbReference>
<dbReference type="GO" id="GO:0005886">
    <property type="term" value="C:plasma membrane"/>
    <property type="evidence" value="ECO:0007669"/>
    <property type="project" value="TreeGrafter"/>
</dbReference>
<organism evidence="3 4">
    <name type="scientific">Stephania yunnanensis</name>
    <dbReference type="NCBI Taxonomy" id="152371"/>
    <lineage>
        <taxon>Eukaryota</taxon>
        <taxon>Viridiplantae</taxon>
        <taxon>Streptophyta</taxon>
        <taxon>Embryophyta</taxon>
        <taxon>Tracheophyta</taxon>
        <taxon>Spermatophyta</taxon>
        <taxon>Magnoliopsida</taxon>
        <taxon>Ranunculales</taxon>
        <taxon>Menispermaceae</taxon>
        <taxon>Menispermoideae</taxon>
        <taxon>Cissampelideae</taxon>
        <taxon>Stephania</taxon>
    </lineage>
</organism>
<dbReference type="PANTHER" id="PTHR31752">
    <property type="entry name" value="AUXIN EFFLUX CARRIER COMPONENT 1B-RELATED"/>
    <property type="match status" value="1"/>
</dbReference>
<gene>
    <name evidence="3" type="ORF">Syun_029462</name>
</gene>
<dbReference type="PANTHER" id="PTHR31752:SF66">
    <property type="entry name" value="AUXIN EFFLUX CARRIER COMPONENT 1B-RELATED"/>
    <property type="match status" value="1"/>
</dbReference>
<feature type="compositionally biased region" description="Basic residues" evidence="2">
    <location>
        <begin position="22"/>
        <end position="33"/>
    </location>
</feature>
<evidence type="ECO:0000313" key="3">
    <source>
        <dbReference type="EMBL" id="KAK9087068.1"/>
    </source>
</evidence>
<feature type="region of interest" description="Disordered" evidence="2">
    <location>
        <begin position="1"/>
        <end position="90"/>
    </location>
</feature>
<feature type="region of interest" description="Disordered" evidence="2">
    <location>
        <begin position="198"/>
        <end position="227"/>
    </location>
</feature>
<accession>A0AAP0ED88</accession>
<protein>
    <submittedName>
        <fullName evidence="3">Uncharacterized protein</fullName>
    </submittedName>
</protein>
<feature type="region of interest" description="Disordered" evidence="2">
    <location>
        <begin position="290"/>
        <end position="335"/>
    </location>
</feature>
<keyword evidence="4" id="KW-1185">Reference proteome</keyword>
<dbReference type="AlphaFoldDB" id="A0AAP0ED88"/>
<keyword evidence="1" id="KW-0813">Transport</keyword>
<feature type="compositionally biased region" description="Low complexity" evidence="2">
    <location>
        <begin position="10"/>
        <end position="21"/>
    </location>
</feature>
<evidence type="ECO:0000256" key="2">
    <source>
        <dbReference type="SAM" id="MobiDB-lite"/>
    </source>
</evidence>
<comment type="caution">
    <text evidence="3">The sequence shown here is derived from an EMBL/GenBank/DDBJ whole genome shotgun (WGS) entry which is preliminary data.</text>
</comment>
<dbReference type="GO" id="GO:0005783">
    <property type="term" value="C:endoplasmic reticulum"/>
    <property type="evidence" value="ECO:0007669"/>
    <property type="project" value="TreeGrafter"/>
</dbReference>
<name>A0AAP0ED88_9MAGN</name>